<comment type="caution">
    <text evidence="5">The sequence shown here is derived from an EMBL/GenBank/DDBJ whole genome shotgun (WGS) entry which is preliminary data.</text>
</comment>
<comment type="subcellular location">
    <subcellularLocation>
        <location evidence="1">Membrane</location>
        <topology evidence="1">Multi-pass membrane protein</topology>
    </subcellularLocation>
</comment>
<dbReference type="Gene3D" id="1.20.1250.20">
    <property type="entry name" value="MFS general substrate transporter like domains"/>
    <property type="match status" value="1"/>
</dbReference>
<evidence type="ECO:0000313" key="5">
    <source>
        <dbReference type="EMBL" id="MCH91007.1"/>
    </source>
</evidence>
<keyword evidence="4" id="KW-0472">Membrane</keyword>
<keyword evidence="6" id="KW-1185">Reference proteome</keyword>
<keyword evidence="3" id="KW-1133">Transmembrane helix</keyword>
<organism evidence="5 6">
    <name type="scientific">Trifolium medium</name>
    <dbReference type="NCBI Taxonomy" id="97028"/>
    <lineage>
        <taxon>Eukaryota</taxon>
        <taxon>Viridiplantae</taxon>
        <taxon>Streptophyta</taxon>
        <taxon>Embryophyta</taxon>
        <taxon>Tracheophyta</taxon>
        <taxon>Spermatophyta</taxon>
        <taxon>Magnoliopsida</taxon>
        <taxon>eudicotyledons</taxon>
        <taxon>Gunneridae</taxon>
        <taxon>Pentapetalae</taxon>
        <taxon>rosids</taxon>
        <taxon>fabids</taxon>
        <taxon>Fabales</taxon>
        <taxon>Fabaceae</taxon>
        <taxon>Papilionoideae</taxon>
        <taxon>50 kb inversion clade</taxon>
        <taxon>NPAAA clade</taxon>
        <taxon>Hologalegina</taxon>
        <taxon>IRL clade</taxon>
        <taxon>Trifolieae</taxon>
        <taxon>Trifolium</taxon>
    </lineage>
</organism>
<evidence type="ECO:0000256" key="4">
    <source>
        <dbReference type="ARBA" id="ARBA00023136"/>
    </source>
</evidence>
<dbReference type="GO" id="GO:0022857">
    <property type="term" value="F:transmembrane transporter activity"/>
    <property type="evidence" value="ECO:0007669"/>
    <property type="project" value="InterPro"/>
</dbReference>
<evidence type="ECO:0000313" key="6">
    <source>
        <dbReference type="Proteomes" id="UP000265520"/>
    </source>
</evidence>
<name>A0A392MU17_9FABA</name>
<keyword evidence="2" id="KW-0812">Transmembrane</keyword>
<dbReference type="AlphaFoldDB" id="A0A392MU17"/>
<feature type="non-terminal residue" evidence="5">
    <location>
        <position position="117"/>
    </location>
</feature>
<dbReference type="Pfam" id="PF00854">
    <property type="entry name" value="PTR2"/>
    <property type="match status" value="1"/>
</dbReference>
<gene>
    <name evidence="5" type="ORF">A2U01_0011931</name>
</gene>
<dbReference type="EMBL" id="LXQA010019485">
    <property type="protein sequence ID" value="MCH91007.1"/>
    <property type="molecule type" value="Genomic_DNA"/>
</dbReference>
<dbReference type="InterPro" id="IPR000109">
    <property type="entry name" value="POT_fam"/>
</dbReference>
<evidence type="ECO:0000256" key="1">
    <source>
        <dbReference type="ARBA" id="ARBA00004141"/>
    </source>
</evidence>
<reference evidence="5 6" key="1">
    <citation type="journal article" date="2018" name="Front. Plant Sci.">
        <title>Red Clover (Trifolium pratense) and Zigzag Clover (T. medium) - A Picture of Genomic Similarities and Differences.</title>
        <authorList>
            <person name="Dluhosova J."/>
            <person name="Istvanek J."/>
            <person name="Nedelnik J."/>
            <person name="Repkova J."/>
        </authorList>
    </citation>
    <scope>NUCLEOTIDE SEQUENCE [LARGE SCALE GENOMIC DNA]</scope>
    <source>
        <strain evidence="6">cv. 10/8</strain>
        <tissue evidence="5">Leaf</tissue>
    </source>
</reference>
<evidence type="ECO:0000256" key="2">
    <source>
        <dbReference type="ARBA" id="ARBA00022692"/>
    </source>
</evidence>
<evidence type="ECO:0000256" key="3">
    <source>
        <dbReference type="ARBA" id="ARBA00022989"/>
    </source>
</evidence>
<dbReference type="GO" id="GO:0016020">
    <property type="term" value="C:membrane"/>
    <property type="evidence" value="ECO:0007669"/>
    <property type="project" value="UniProtKB-SubCell"/>
</dbReference>
<accession>A0A392MU17</accession>
<dbReference type="InterPro" id="IPR036259">
    <property type="entry name" value="MFS_trans_sf"/>
</dbReference>
<dbReference type="Proteomes" id="UP000265520">
    <property type="component" value="Unassembled WGS sequence"/>
</dbReference>
<proteinExistence type="predicted"/>
<protein>
    <submittedName>
        <fullName evidence="5">Putative peptide/nitrate transporter</fullName>
    </submittedName>
</protein>
<sequence>MNMFQSIKASAMKCFHCEITLPNDKSEVVELELQERPLCRENCDGIKVMNKDSKISIDLPTTCNIFHKQGMTMKRNIGANFKIPPATLQSAITLSMILLMPLYDRIFIPFAQLITRQ</sequence>